<dbReference type="Gene3D" id="1.10.150.900">
    <property type="match status" value="1"/>
</dbReference>
<dbReference type="GO" id="GO:0006508">
    <property type="term" value="P:proteolysis"/>
    <property type="evidence" value="ECO:0007669"/>
    <property type="project" value="UniProtKB-KW"/>
</dbReference>
<keyword evidence="3" id="KW-0479">Metal-binding</keyword>
<dbReference type="SUPFAM" id="SSF53187">
    <property type="entry name" value="Zn-dependent exopeptidases"/>
    <property type="match status" value="1"/>
</dbReference>
<protein>
    <recommendedName>
        <fullName evidence="6">Peptidase M20 dimerisation domain-containing protein</fullName>
    </recommendedName>
</protein>
<sequence>MASKVQPGRRERVVATILCAFVSAVPHAGDAQDRYPVDWPAVATESMEYFLALLRTDTSNPPGNETEAARYLQRILQQEGIEAELFALDPTRANLVARLRGNGSKRPILVMAHTDVVGAQRENWSVDPFGAVVRDGYIYGRGSLDDKDNVTAGLMLMLLLARAGVELDRDVIFLAEAGEEGTTRFGIDYMVENHWDEIEAEYCLAEGGETVMRDGEVWHVDISTTEKFPMRVRLVARGTAGHGSIPRLDNAVSALARAVGRLGAWESPLRLNETTRAYFDRLGDISSPEQAARYKGVGDPTQQPGIERYFAENEPKHSSLLRTSVVPTMMSAGFRRNVIPTEAEATIDIRGLPDEDPEEFYQTLARVIDDPNVEIIPEGVYRPASPPSSLESEMFLALESVAARLFPSAVTLPTMLTGATDMAQVRAQGTQCYGFGAVRTEADINGGGGAHGDDERTMEGSLLSMVQFLWYAVVEVAAAER</sequence>
<dbReference type="EMBL" id="UINC01001260">
    <property type="protein sequence ID" value="SUZ75820.1"/>
    <property type="molecule type" value="Genomic_DNA"/>
</dbReference>
<dbReference type="Pfam" id="PF07687">
    <property type="entry name" value="M20_dimer"/>
    <property type="match status" value="1"/>
</dbReference>
<dbReference type="GO" id="GO:0008233">
    <property type="term" value="F:peptidase activity"/>
    <property type="evidence" value="ECO:0007669"/>
    <property type="project" value="UniProtKB-KW"/>
</dbReference>
<keyword evidence="5" id="KW-0862">Zinc</keyword>
<reference evidence="7" key="1">
    <citation type="submission" date="2018-05" db="EMBL/GenBank/DDBJ databases">
        <authorList>
            <person name="Lanie J.A."/>
            <person name="Ng W.-L."/>
            <person name="Kazmierczak K.M."/>
            <person name="Andrzejewski T.M."/>
            <person name="Davidsen T.M."/>
            <person name="Wayne K.J."/>
            <person name="Tettelin H."/>
            <person name="Glass J.I."/>
            <person name="Rusch D."/>
            <person name="Podicherti R."/>
            <person name="Tsui H.-C.T."/>
            <person name="Winkler M.E."/>
        </authorList>
    </citation>
    <scope>NUCLEOTIDE SEQUENCE</scope>
</reference>
<accession>A0A381Q9V5</accession>
<dbReference type="SUPFAM" id="SSF55031">
    <property type="entry name" value="Bacterial exopeptidase dimerisation domain"/>
    <property type="match status" value="1"/>
</dbReference>
<dbReference type="Gene3D" id="3.40.630.10">
    <property type="entry name" value="Zn peptidases"/>
    <property type="match status" value="1"/>
</dbReference>
<comment type="similarity">
    <text evidence="1">Belongs to the peptidase M20A family.</text>
</comment>
<evidence type="ECO:0000256" key="4">
    <source>
        <dbReference type="ARBA" id="ARBA00022801"/>
    </source>
</evidence>
<evidence type="ECO:0000256" key="3">
    <source>
        <dbReference type="ARBA" id="ARBA00022723"/>
    </source>
</evidence>
<keyword evidence="4" id="KW-0378">Hydrolase</keyword>
<dbReference type="InterPro" id="IPR002933">
    <property type="entry name" value="Peptidase_M20"/>
</dbReference>
<evidence type="ECO:0000256" key="1">
    <source>
        <dbReference type="ARBA" id="ARBA00006247"/>
    </source>
</evidence>
<evidence type="ECO:0000313" key="7">
    <source>
        <dbReference type="EMBL" id="SUZ75820.1"/>
    </source>
</evidence>
<dbReference type="PROSITE" id="PS00758">
    <property type="entry name" value="ARGE_DAPE_CPG2_1"/>
    <property type="match status" value="1"/>
</dbReference>
<dbReference type="Pfam" id="PF01546">
    <property type="entry name" value="Peptidase_M20"/>
    <property type="match status" value="1"/>
</dbReference>
<dbReference type="InterPro" id="IPR036264">
    <property type="entry name" value="Bact_exopeptidase_dim_dom"/>
</dbReference>
<evidence type="ECO:0000256" key="5">
    <source>
        <dbReference type="ARBA" id="ARBA00022833"/>
    </source>
</evidence>
<dbReference type="InterPro" id="IPR001261">
    <property type="entry name" value="ArgE/DapE_CS"/>
</dbReference>
<dbReference type="GO" id="GO:0046872">
    <property type="term" value="F:metal ion binding"/>
    <property type="evidence" value="ECO:0007669"/>
    <property type="project" value="UniProtKB-KW"/>
</dbReference>
<dbReference type="PANTHER" id="PTHR45962">
    <property type="entry name" value="N-FATTY-ACYL-AMINO ACID SYNTHASE/HYDROLASE PM20D1"/>
    <property type="match status" value="1"/>
</dbReference>
<evidence type="ECO:0000259" key="6">
    <source>
        <dbReference type="Pfam" id="PF07687"/>
    </source>
</evidence>
<gene>
    <name evidence="7" type="ORF">METZ01_LOCUS28674</name>
</gene>
<organism evidence="7">
    <name type="scientific">marine metagenome</name>
    <dbReference type="NCBI Taxonomy" id="408172"/>
    <lineage>
        <taxon>unclassified sequences</taxon>
        <taxon>metagenomes</taxon>
        <taxon>ecological metagenomes</taxon>
    </lineage>
</organism>
<dbReference type="AlphaFoldDB" id="A0A381Q9V5"/>
<keyword evidence="2" id="KW-0645">Protease</keyword>
<dbReference type="InterPro" id="IPR047177">
    <property type="entry name" value="Pept_M20A"/>
</dbReference>
<dbReference type="InterPro" id="IPR011650">
    <property type="entry name" value="Peptidase_M20_dimer"/>
</dbReference>
<dbReference type="Gene3D" id="3.30.70.360">
    <property type="match status" value="1"/>
</dbReference>
<proteinExistence type="inferred from homology"/>
<name>A0A381Q9V5_9ZZZZ</name>
<evidence type="ECO:0000256" key="2">
    <source>
        <dbReference type="ARBA" id="ARBA00022670"/>
    </source>
</evidence>
<dbReference type="PANTHER" id="PTHR45962:SF1">
    <property type="entry name" value="N-FATTY-ACYL-AMINO ACID SYNTHASE_HYDROLASE PM20D1"/>
    <property type="match status" value="1"/>
</dbReference>
<feature type="domain" description="Peptidase M20 dimerisation" evidence="6">
    <location>
        <begin position="230"/>
        <end position="373"/>
    </location>
</feature>